<comment type="caution">
    <text evidence="2">The sequence shown here is derived from an EMBL/GenBank/DDBJ whole genome shotgun (WGS) entry which is preliminary data.</text>
</comment>
<name>A0A8K0QTD3_9PLEO</name>
<dbReference type="Proteomes" id="UP000813461">
    <property type="component" value="Unassembled WGS sequence"/>
</dbReference>
<feature type="compositionally biased region" description="Acidic residues" evidence="1">
    <location>
        <begin position="261"/>
        <end position="277"/>
    </location>
</feature>
<sequence>MARFIDLPPECRNSLYHELLGSEIKPQRRIPHELAMLTVSKQIHDESSSYMYQNNNIVIDAPSDTTGSATILPPISDRYLRYLRTLTIQAFIGPGILEQTRKVATAIASLPSIGARFTVLTCLFTSPLSHLLTSRVDDTVMDQTHPITSALRGVLESNVAEIVRIQLDHVWFAPGVARHLKSDFGTRVEFSVNGNIVLDMDSLERSLTGRYSSTHLVALGLDAVDVEMTPTPNSTPSSLPSSLCSAFADLDTFSVTSFEWSSDEEESPFKDFDDDSTQDQADAAEQPFFTEDDIEEWSAATDRQKEEEELGIRDDTGEDEEMDDVQQEDILAIMRNMEENAHHVANKHDISYMANFAPELLLSRHHLGHLV</sequence>
<protein>
    <submittedName>
        <fullName evidence="2">Uncharacterized protein</fullName>
    </submittedName>
</protein>
<accession>A0A8K0QTD3</accession>
<dbReference type="OrthoDB" id="62952at2759"/>
<evidence type="ECO:0000313" key="3">
    <source>
        <dbReference type="Proteomes" id="UP000813461"/>
    </source>
</evidence>
<keyword evidence="3" id="KW-1185">Reference proteome</keyword>
<reference evidence="2" key="1">
    <citation type="journal article" date="2021" name="Nat. Commun.">
        <title>Genetic determinants of endophytism in the Arabidopsis root mycobiome.</title>
        <authorList>
            <person name="Mesny F."/>
            <person name="Miyauchi S."/>
            <person name="Thiergart T."/>
            <person name="Pickel B."/>
            <person name="Atanasova L."/>
            <person name="Karlsson M."/>
            <person name="Huettel B."/>
            <person name="Barry K.W."/>
            <person name="Haridas S."/>
            <person name="Chen C."/>
            <person name="Bauer D."/>
            <person name="Andreopoulos W."/>
            <person name="Pangilinan J."/>
            <person name="LaButti K."/>
            <person name="Riley R."/>
            <person name="Lipzen A."/>
            <person name="Clum A."/>
            <person name="Drula E."/>
            <person name="Henrissat B."/>
            <person name="Kohler A."/>
            <person name="Grigoriev I.V."/>
            <person name="Martin F.M."/>
            <person name="Hacquard S."/>
        </authorList>
    </citation>
    <scope>NUCLEOTIDE SEQUENCE</scope>
    <source>
        <strain evidence="2">MPI-SDFR-AT-0120</strain>
    </source>
</reference>
<feature type="region of interest" description="Disordered" evidence="1">
    <location>
        <begin position="260"/>
        <end position="280"/>
    </location>
</feature>
<gene>
    <name evidence="2" type="ORF">FB567DRAFT_220429</name>
</gene>
<dbReference type="AlphaFoldDB" id="A0A8K0QTD3"/>
<proteinExistence type="predicted"/>
<feature type="region of interest" description="Disordered" evidence="1">
    <location>
        <begin position="299"/>
        <end position="324"/>
    </location>
</feature>
<dbReference type="EMBL" id="JAGMVJ010000028">
    <property type="protein sequence ID" value="KAH7070111.1"/>
    <property type="molecule type" value="Genomic_DNA"/>
</dbReference>
<feature type="compositionally biased region" description="Basic and acidic residues" evidence="1">
    <location>
        <begin position="302"/>
        <end position="315"/>
    </location>
</feature>
<evidence type="ECO:0000313" key="2">
    <source>
        <dbReference type="EMBL" id="KAH7070111.1"/>
    </source>
</evidence>
<organism evidence="2 3">
    <name type="scientific">Paraphoma chrysanthemicola</name>
    <dbReference type="NCBI Taxonomy" id="798071"/>
    <lineage>
        <taxon>Eukaryota</taxon>
        <taxon>Fungi</taxon>
        <taxon>Dikarya</taxon>
        <taxon>Ascomycota</taxon>
        <taxon>Pezizomycotina</taxon>
        <taxon>Dothideomycetes</taxon>
        <taxon>Pleosporomycetidae</taxon>
        <taxon>Pleosporales</taxon>
        <taxon>Pleosporineae</taxon>
        <taxon>Phaeosphaeriaceae</taxon>
        <taxon>Paraphoma</taxon>
    </lineage>
</organism>
<evidence type="ECO:0000256" key="1">
    <source>
        <dbReference type="SAM" id="MobiDB-lite"/>
    </source>
</evidence>